<organism evidence="1 2">
    <name type="scientific">Pristionchus mayeri</name>
    <dbReference type="NCBI Taxonomy" id="1317129"/>
    <lineage>
        <taxon>Eukaryota</taxon>
        <taxon>Metazoa</taxon>
        <taxon>Ecdysozoa</taxon>
        <taxon>Nematoda</taxon>
        <taxon>Chromadorea</taxon>
        <taxon>Rhabditida</taxon>
        <taxon>Rhabditina</taxon>
        <taxon>Diplogasteromorpha</taxon>
        <taxon>Diplogasteroidea</taxon>
        <taxon>Neodiplogasteridae</taxon>
        <taxon>Pristionchus</taxon>
    </lineage>
</organism>
<comment type="caution">
    <text evidence="1">The sequence shown here is derived from an EMBL/GenBank/DDBJ whole genome shotgun (WGS) entry which is preliminary data.</text>
</comment>
<dbReference type="Proteomes" id="UP001328107">
    <property type="component" value="Unassembled WGS sequence"/>
</dbReference>
<dbReference type="AlphaFoldDB" id="A0AAN5CN98"/>
<evidence type="ECO:0000313" key="2">
    <source>
        <dbReference type="Proteomes" id="UP001328107"/>
    </source>
</evidence>
<name>A0AAN5CN98_9BILA</name>
<accession>A0AAN5CN98</accession>
<sequence>MKLIYPCCNNLYIHSSIYSSEGDGIHLSVVESSTVCHCDLMEDALYHVSRHFFHLMLRIRSSYLGLDTTRGHRQISHVLLLAISCHNASEHVERCLAHLVDQRLLLRRSLALSHRGDLIGDVYHHCSIACLHCLPQLGKESLHEDSGTDRVDLDHIHHHLSLDGSIDVVGIEDSRVVDDAVEAIFTHGVSDLKIDRSDEHVLHQLQLVDVQSRVFDLHEFLDIRPVSMGGEYILDFWMLEEFLD</sequence>
<keyword evidence="2" id="KW-1185">Reference proteome</keyword>
<reference evidence="2" key="1">
    <citation type="submission" date="2022-10" db="EMBL/GenBank/DDBJ databases">
        <title>Genome assembly of Pristionchus species.</title>
        <authorList>
            <person name="Yoshida K."/>
            <person name="Sommer R.J."/>
        </authorList>
    </citation>
    <scope>NUCLEOTIDE SEQUENCE [LARGE SCALE GENOMIC DNA]</scope>
    <source>
        <strain evidence="2">RS5460</strain>
    </source>
</reference>
<protein>
    <submittedName>
        <fullName evidence="1">Uncharacterized protein</fullName>
    </submittedName>
</protein>
<evidence type="ECO:0000313" key="1">
    <source>
        <dbReference type="EMBL" id="GMR47591.1"/>
    </source>
</evidence>
<proteinExistence type="predicted"/>
<gene>
    <name evidence="1" type="ORF">PMAYCL1PPCAC_17786</name>
</gene>
<dbReference type="EMBL" id="BTRK01000004">
    <property type="protein sequence ID" value="GMR47591.1"/>
    <property type="molecule type" value="Genomic_DNA"/>
</dbReference>